<evidence type="ECO:0000313" key="2">
    <source>
        <dbReference type="EMBL" id="KAF6806717.1"/>
    </source>
</evidence>
<feature type="region of interest" description="Disordered" evidence="1">
    <location>
        <begin position="34"/>
        <end position="123"/>
    </location>
</feature>
<gene>
    <name evidence="2" type="ORF">CMUS01_14295</name>
</gene>
<keyword evidence="3" id="KW-1185">Reference proteome</keyword>
<proteinExistence type="predicted"/>
<feature type="compositionally biased region" description="Polar residues" evidence="1">
    <location>
        <begin position="37"/>
        <end position="48"/>
    </location>
</feature>
<reference evidence="2" key="1">
    <citation type="journal article" date="2020" name="Phytopathology">
        <title>Genome Sequence Resources of Colletotrichum truncatum, C. plurivorum, C. musicola, and C. sojae: Four Species Pathogenic to Soybean (Glycine max).</title>
        <authorList>
            <person name="Rogerio F."/>
            <person name="Boufleur T.R."/>
            <person name="Ciampi-Guillardi M."/>
            <person name="Sukno S.A."/>
            <person name="Thon M.R."/>
            <person name="Massola Junior N.S."/>
            <person name="Baroncelli R."/>
        </authorList>
    </citation>
    <scope>NUCLEOTIDE SEQUENCE</scope>
    <source>
        <strain evidence="2">LFN0074</strain>
    </source>
</reference>
<feature type="compositionally biased region" description="Basic and acidic residues" evidence="1">
    <location>
        <begin position="75"/>
        <end position="104"/>
    </location>
</feature>
<organism evidence="2 3">
    <name type="scientific">Colletotrichum musicola</name>
    <dbReference type="NCBI Taxonomy" id="2175873"/>
    <lineage>
        <taxon>Eukaryota</taxon>
        <taxon>Fungi</taxon>
        <taxon>Dikarya</taxon>
        <taxon>Ascomycota</taxon>
        <taxon>Pezizomycotina</taxon>
        <taxon>Sordariomycetes</taxon>
        <taxon>Hypocreomycetidae</taxon>
        <taxon>Glomerellales</taxon>
        <taxon>Glomerellaceae</taxon>
        <taxon>Colletotrichum</taxon>
        <taxon>Colletotrichum orchidearum species complex</taxon>
    </lineage>
</organism>
<accession>A0A8H6MRR5</accession>
<dbReference type="Proteomes" id="UP000639643">
    <property type="component" value="Unassembled WGS sequence"/>
</dbReference>
<evidence type="ECO:0000256" key="1">
    <source>
        <dbReference type="SAM" id="MobiDB-lite"/>
    </source>
</evidence>
<name>A0A8H6MRR5_9PEZI</name>
<comment type="caution">
    <text evidence="2">The sequence shown here is derived from an EMBL/GenBank/DDBJ whole genome shotgun (WGS) entry which is preliminary data.</text>
</comment>
<protein>
    <submittedName>
        <fullName evidence="2">Uncharacterized protein</fullName>
    </submittedName>
</protein>
<dbReference type="AlphaFoldDB" id="A0A8H6MRR5"/>
<dbReference type="EMBL" id="WIGM01001009">
    <property type="protein sequence ID" value="KAF6806717.1"/>
    <property type="molecule type" value="Genomic_DNA"/>
</dbReference>
<sequence>MLLCLFPGLIAPARQPYHQPRATWLRAYEGGVKRQRTVPSEGSDSVESSVAWDRREFGGKSDGYPSRNRPGASGFERKSTEDSEGRFGRRRGGGKERMERRLGRIEGQASNSESKSSVDEREERALPQRRAWCVFGPMDARGVGSIDVGASCFCSCGFYGGGVGGLPRQLRLADPTRGHEARGWSRRDELMAWSFRGFGV</sequence>
<evidence type="ECO:0000313" key="3">
    <source>
        <dbReference type="Proteomes" id="UP000639643"/>
    </source>
</evidence>